<dbReference type="InterPro" id="IPR002376">
    <property type="entry name" value="Formyl_transf_N"/>
</dbReference>
<organism evidence="6">
    <name type="scientific">Leptospirillum ferriphilum</name>
    <dbReference type="NCBI Taxonomy" id="178606"/>
    <lineage>
        <taxon>Bacteria</taxon>
        <taxon>Pseudomonadati</taxon>
        <taxon>Nitrospirota</taxon>
        <taxon>Nitrospiria</taxon>
        <taxon>Nitrospirales</taxon>
        <taxon>Nitrospiraceae</taxon>
        <taxon>Leptospirillum</taxon>
    </lineage>
</organism>
<feature type="active site" description="Proton donor" evidence="4">
    <location>
        <position position="116"/>
    </location>
</feature>
<sequence length="209" mass="23025">MTGHSEPAGLAIFASGSGTNFEAIVRAIREGKLPRLKPVLLVCDRPGAQAVERAVRLGVPVLEVIPRSFSSKEKYEQRILESLAEKRVDSIALAGYMRLVGPTLIEAYPNRILNIHPSLLPAFPGLHAQRQALEYGVRVSGVTVHYVDLEMDHGPIICQKAVPVLETDTEESLSLRIREAEHEAYVEALRLHSEGQLLVKGRSVIIRNP</sequence>
<feature type="domain" description="Formyl transferase N-terminal" evidence="5">
    <location>
        <begin position="10"/>
        <end position="189"/>
    </location>
</feature>
<dbReference type="GO" id="GO:0005829">
    <property type="term" value="C:cytosol"/>
    <property type="evidence" value="ECO:0007669"/>
    <property type="project" value="TreeGrafter"/>
</dbReference>
<feature type="site" description="Raises pKa of active site His" evidence="4">
    <location>
        <position position="152"/>
    </location>
</feature>
<dbReference type="AlphaFoldDB" id="A0A7C3QRF1"/>
<dbReference type="InterPro" id="IPR036477">
    <property type="entry name" value="Formyl_transf_N_sf"/>
</dbReference>
<evidence type="ECO:0000256" key="4">
    <source>
        <dbReference type="HAMAP-Rule" id="MF_01930"/>
    </source>
</evidence>
<comment type="caution">
    <text evidence="6">The sequence shown here is derived from an EMBL/GenBank/DDBJ whole genome shotgun (WGS) entry which is preliminary data.</text>
</comment>
<dbReference type="FunFam" id="3.40.50.170:FF:000007">
    <property type="entry name" value="Phosphoribosylglycinamide formyltransferase"/>
    <property type="match status" value="1"/>
</dbReference>
<dbReference type="GO" id="GO:0006189">
    <property type="term" value="P:'de novo' IMP biosynthetic process"/>
    <property type="evidence" value="ECO:0007669"/>
    <property type="project" value="UniProtKB-UniRule"/>
</dbReference>
<evidence type="ECO:0000256" key="3">
    <source>
        <dbReference type="ARBA" id="ARBA00022755"/>
    </source>
</evidence>
<protein>
    <recommendedName>
        <fullName evidence="4">Phosphoribosylglycinamide formyltransferase</fullName>
        <ecNumber evidence="4">2.1.2.2</ecNumber>
    </recommendedName>
    <alternativeName>
        <fullName evidence="4">5'-phosphoribosylglycinamide transformylase</fullName>
    </alternativeName>
    <alternativeName>
        <fullName evidence="4">GAR transformylase</fullName>
        <shortName evidence="4">GART</shortName>
    </alternativeName>
</protein>
<name>A0A7C3QRF1_9BACT</name>
<dbReference type="EC" id="2.1.2.2" evidence="4"/>
<comment type="function">
    <text evidence="4">Catalyzes the transfer of a formyl group from 10-formyltetrahydrofolate to 5-phospho-ribosyl-glycinamide (GAR), producing 5-phospho-ribosyl-N-formylglycinamide (FGAR) and tetrahydrofolate.</text>
</comment>
<accession>A0A7C3QRF1</accession>
<keyword evidence="3 4" id="KW-0658">Purine biosynthesis</keyword>
<proteinExistence type="inferred from homology"/>
<dbReference type="Pfam" id="PF00551">
    <property type="entry name" value="Formyl_trans_N"/>
    <property type="match status" value="1"/>
</dbReference>
<evidence type="ECO:0000256" key="2">
    <source>
        <dbReference type="ARBA" id="ARBA00022679"/>
    </source>
</evidence>
<keyword evidence="2 4" id="KW-0808">Transferase</keyword>
<dbReference type="EMBL" id="DTMM01000068">
    <property type="protein sequence ID" value="HFT92950.1"/>
    <property type="molecule type" value="Genomic_DNA"/>
</dbReference>
<feature type="binding site" evidence="4">
    <location>
        <position position="72"/>
    </location>
    <ligand>
        <name>(6R)-10-formyltetrahydrofolate</name>
        <dbReference type="ChEBI" id="CHEBI:195366"/>
    </ligand>
</feature>
<evidence type="ECO:0000259" key="5">
    <source>
        <dbReference type="Pfam" id="PF00551"/>
    </source>
</evidence>
<reference evidence="6" key="1">
    <citation type="journal article" date="2020" name="mSystems">
        <title>Genome- and Community-Level Interaction Insights into Carbon Utilization and Element Cycling Functions of Hydrothermarchaeota in Hydrothermal Sediment.</title>
        <authorList>
            <person name="Zhou Z."/>
            <person name="Liu Y."/>
            <person name="Xu W."/>
            <person name="Pan J."/>
            <person name="Luo Z.H."/>
            <person name="Li M."/>
        </authorList>
    </citation>
    <scope>NUCLEOTIDE SEQUENCE [LARGE SCALE GENOMIC DNA]</scope>
    <source>
        <strain evidence="6">SpSt-902</strain>
    </source>
</reference>
<dbReference type="CDD" id="cd08645">
    <property type="entry name" value="FMT_core_GART"/>
    <property type="match status" value="1"/>
</dbReference>
<feature type="binding site" evidence="4">
    <location>
        <begin position="97"/>
        <end position="100"/>
    </location>
    <ligand>
        <name>(6R)-10-formyltetrahydrofolate</name>
        <dbReference type="ChEBI" id="CHEBI:195366"/>
    </ligand>
</feature>
<dbReference type="PANTHER" id="PTHR43369">
    <property type="entry name" value="PHOSPHORIBOSYLGLYCINAMIDE FORMYLTRANSFERASE"/>
    <property type="match status" value="1"/>
</dbReference>
<dbReference type="UniPathway" id="UPA00074">
    <property type="reaction ID" value="UER00126"/>
</dbReference>
<dbReference type="Gene3D" id="3.40.50.170">
    <property type="entry name" value="Formyl transferase, N-terminal domain"/>
    <property type="match status" value="1"/>
</dbReference>
<comment type="pathway">
    <text evidence="1 4">Purine metabolism; IMP biosynthesis via de novo pathway; N(2)-formyl-N(1)-(5-phospho-D-ribosyl)glycinamide from N(1)-(5-phospho-D-ribosyl)glycinamide (10-formyl THF route): step 1/1.</text>
</comment>
<dbReference type="SUPFAM" id="SSF53328">
    <property type="entry name" value="Formyltransferase"/>
    <property type="match status" value="1"/>
</dbReference>
<comment type="catalytic activity">
    <reaction evidence="4">
        <text>N(1)-(5-phospho-beta-D-ribosyl)glycinamide + (6R)-10-formyltetrahydrofolate = N(2)-formyl-N(1)-(5-phospho-beta-D-ribosyl)glycinamide + (6S)-5,6,7,8-tetrahydrofolate + H(+)</text>
        <dbReference type="Rhea" id="RHEA:15053"/>
        <dbReference type="ChEBI" id="CHEBI:15378"/>
        <dbReference type="ChEBI" id="CHEBI:57453"/>
        <dbReference type="ChEBI" id="CHEBI:143788"/>
        <dbReference type="ChEBI" id="CHEBI:147286"/>
        <dbReference type="ChEBI" id="CHEBI:195366"/>
        <dbReference type="EC" id="2.1.2.2"/>
    </reaction>
</comment>
<dbReference type="InterPro" id="IPR004607">
    <property type="entry name" value="GART"/>
</dbReference>
<dbReference type="HAMAP" id="MF_01930">
    <property type="entry name" value="PurN"/>
    <property type="match status" value="1"/>
</dbReference>
<evidence type="ECO:0000256" key="1">
    <source>
        <dbReference type="ARBA" id="ARBA00005054"/>
    </source>
</evidence>
<dbReference type="NCBIfam" id="TIGR00639">
    <property type="entry name" value="PurN"/>
    <property type="match status" value="1"/>
</dbReference>
<gene>
    <name evidence="4" type="primary">purN</name>
    <name evidence="6" type="ORF">ENX03_03200</name>
</gene>
<feature type="binding site" evidence="4">
    <location>
        <begin position="18"/>
        <end position="20"/>
    </location>
    <ligand>
        <name>N(1)-(5-phospho-beta-D-ribosyl)glycinamide</name>
        <dbReference type="ChEBI" id="CHEBI:143788"/>
    </ligand>
</feature>
<dbReference type="GO" id="GO:0004644">
    <property type="term" value="F:phosphoribosylglycinamide formyltransferase activity"/>
    <property type="evidence" value="ECO:0007669"/>
    <property type="project" value="UniProtKB-UniRule"/>
</dbReference>
<comment type="similarity">
    <text evidence="4">Belongs to the GART family.</text>
</comment>
<evidence type="ECO:0000313" key="6">
    <source>
        <dbReference type="EMBL" id="HFT92950.1"/>
    </source>
</evidence>
<feature type="binding site" evidence="4">
    <location>
        <position position="114"/>
    </location>
    <ligand>
        <name>(6R)-10-formyltetrahydrofolate</name>
        <dbReference type="ChEBI" id="CHEBI:195366"/>
    </ligand>
</feature>
<dbReference type="PANTHER" id="PTHR43369:SF2">
    <property type="entry name" value="PHOSPHORIBOSYLGLYCINAMIDE FORMYLTRANSFERASE"/>
    <property type="match status" value="1"/>
</dbReference>